<evidence type="ECO:0000256" key="3">
    <source>
        <dbReference type="ARBA" id="ARBA00022538"/>
    </source>
</evidence>
<evidence type="ECO:0000259" key="13">
    <source>
        <dbReference type="PROSITE" id="PS51201"/>
    </source>
</evidence>
<gene>
    <name evidence="14" type="ORF">ACFSW5_10820</name>
</gene>
<keyword evidence="10" id="KW-0407">Ion channel</keyword>
<evidence type="ECO:0000256" key="12">
    <source>
        <dbReference type="SAM" id="Phobius"/>
    </source>
</evidence>
<evidence type="ECO:0000256" key="1">
    <source>
        <dbReference type="ARBA" id="ARBA00004651"/>
    </source>
</evidence>
<sequence length="352" mass="39499">MFFFQKALEKIIQMNDKTLLKFIAVFFAASPAIIHWLEPEKFPTYWQGLWWVVVTTTTVGYGDYFPVTKAGMAFGVIVIFAGLFIIGAGIGKITDKFLTWKRQKEEGKLDYKGKGHYVVIGWSEDKIKDAVGEMLNADLRADIVLIADLPKTPFEHERIHYISGDPTEHETLDRANAAEAKAVIIFAPQGITPQLADGQTLLIATTIESYGEKTNRDIYTVAEILKENHRIHFKHAKVDELILSQQSISYLIASATIQKGASKLFMNLLSKQHGDELYAIGKKKHWITYNDAYEELKSLGAVLVSDHDDTGIIRKLEQPIPEHARLFIIADELTYRKIADASPSASSAASDR</sequence>
<comment type="catalytic activity">
    <reaction evidence="11">
        <text>K(+)(in) = K(+)(out)</text>
        <dbReference type="Rhea" id="RHEA:29463"/>
        <dbReference type="ChEBI" id="CHEBI:29103"/>
    </reaction>
</comment>
<dbReference type="Pfam" id="PF07885">
    <property type="entry name" value="Ion_trans_2"/>
    <property type="match status" value="1"/>
</dbReference>
<evidence type="ECO:0000256" key="6">
    <source>
        <dbReference type="ARBA" id="ARBA00022958"/>
    </source>
</evidence>
<keyword evidence="4 12" id="KW-0812">Transmembrane</keyword>
<evidence type="ECO:0000313" key="15">
    <source>
        <dbReference type="Proteomes" id="UP001597493"/>
    </source>
</evidence>
<keyword evidence="5" id="KW-0631">Potassium channel</keyword>
<name>A0ABW5QWG2_9BACL</name>
<dbReference type="Gene3D" id="1.10.287.70">
    <property type="match status" value="1"/>
</dbReference>
<keyword evidence="3" id="KW-0633">Potassium transport</keyword>
<evidence type="ECO:0000313" key="14">
    <source>
        <dbReference type="EMBL" id="MFD2660737.1"/>
    </source>
</evidence>
<reference evidence="15" key="1">
    <citation type="journal article" date="2019" name="Int. J. Syst. Evol. Microbiol.">
        <title>The Global Catalogue of Microorganisms (GCM) 10K type strain sequencing project: providing services to taxonomists for standard genome sequencing and annotation.</title>
        <authorList>
            <consortium name="The Broad Institute Genomics Platform"/>
            <consortium name="The Broad Institute Genome Sequencing Center for Infectious Disease"/>
            <person name="Wu L."/>
            <person name="Ma J."/>
        </authorList>
    </citation>
    <scope>NUCLEOTIDE SEQUENCE [LARGE SCALE GENOMIC DNA]</scope>
    <source>
        <strain evidence="15">TISTR 1827</strain>
    </source>
</reference>
<organism evidence="14 15">
    <name type="scientific">Paenibacillus thailandensis</name>
    <dbReference type="NCBI Taxonomy" id="393250"/>
    <lineage>
        <taxon>Bacteria</taxon>
        <taxon>Bacillati</taxon>
        <taxon>Bacillota</taxon>
        <taxon>Bacilli</taxon>
        <taxon>Bacillales</taxon>
        <taxon>Paenibacillaceae</taxon>
        <taxon>Paenibacillus</taxon>
    </lineage>
</organism>
<dbReference type="PROSITE" id="PS51201">
    <property type="entry name" value="RCK_N"/>
    <property type="match status" value="1"/>
</dbReference>
<proteinExistence type="predicted"/>
<dbReference type="Gene3D" id="3.40.50.720">
    <property type="entry name" value="NAD(P)-binding Rossmann-like Domain"/>
    <property type="match status" value="1"/>
</dbReference>
<feature type="transmembrane region" description="Helical" evidence="12">
    <location>
        <begin position="20"/>
        <end position="37"/>
    </location>
</feature>
<keyword evidence="6" id="KW-0630">Potassium</keyword>
<evidence type="ECO:0000256" key="10">
    <source>
        <dbReference type="ARBA" id="ARBA00023303"/>
    </source>
</evidence>
<keyword evidence="15" id="KW-1185">Reference proteome</keyword>
<dbReference type="SUPFAM" id="SSF81324">
    <property type="entry name" value="Voltage-gated potassium channels"/>
    <property type="match status" value="1"/>
</dbReference>
<dbReference type="SUPFAM" id="SSF51735">
    <property type="entry name" value="NAD(P)-binding Rossmann-fold domains"/>
    <property type="match status" value="1"/>
</dbReference>
<protein>
    <submittedName>
        <fullName evidence="14">Ion channel</fullName>
    </submittedName>
</protein>
<dbReference type="InterPro" id="IPR047871">
    <property type="entry name" value="K_chnl_Slo-like"/>
</dbReference>
<feature type="domain" description="RCK N-terminal" evidence="13">
    <location>
        <begin position="114"/>
        <end position="242"/>
    </location>
</feature>
<keyword evidence="7 12" id="KW-1133">Transmembrane helix</keyword>
<dbReference type="RefSeq" id="WP_379272586.1">
    <property type="nucleotide sequence ID" value="NZ_JBHUGT010000013.1"/>
</dbReference>
<evidence type="ECO:0000256" key="2">
    <source>
        <dbReference type="ARBA" id="ARBA00022448"/>
    </source>
</evidence>
<evidence type="ECO:0000256" key="11">
    <source>
        <dbReference type="ARBA" id="ARBA00034430"/>
    </source>
</evidence>
<evidence type="ECO:0000256" key="5">
    <source>
        <dbReference type="ARBA" id="ARBA00022826"/>
    </source>
</evidence>
<dbReference type="PRINTS" id="PR00169">
    <property type="entry name" value="KCHANNEL"/>
</dbReference>
<dbReference type="InterPro" id="IPR036291">
    <property type="entry name" value="NAD(P)-bd_dom_sf"/>
</dbReference>
<feature type="transmembrane region" description="Helical" evidence="12">
    <location>
        <begin position="72"/>
        <end position="94"/>
    </location>
</feature>
<comment type="subcellular location">
    <subcellularLocation>
        <location evidence="1">Cell membrane</location>
        <topology evidence="1">Multi-pass membrane protein</topology>
    </subcellularLocation>
</comment>
<keyword evidence="8" id="KW-0406">Ion transport</keyword>
<evidence type="ECO:0000256" key="9">
    <source>
        <dbReference type="ARBA" id="ARBA00023136"/>
    </source>
</evidence>
<dbReference type="EMBL" id="JBHUMY010000011">
    <property type="protein sequence ID" value="MFD2660737.1"/>
    <property type="molecule type" value="Genomic_DNA"/>
</dbReference>
<comment type="caution">
    <text evidence="14">The sequence shown here is derived from an EMBL/GenBank/DDBJ whole genome shotgun (WGS) entry which is preliminary data.</text>
</comment>
<dbReference type="InterPro" id="IPR013099">
    <property type="entry name" value="K_chnl_dom"/>
</dbReference>
<dbReference type="PANTHER" id="PTHR10027:SF10">
    <property type="entry name" value="SLOWPOKE 2, ISOFORM D"/>
    <property type="match status" value="1"/>
</dbReference>
<evidence type="ECO:0000256" key="4">
    <source>
        <dbReference type="ARBA" id="ARBA00022692"/>
    </source>
</evidence>
<accession>A0ABW5QWG2</accession>
<evidence type="ECO:0000256" key="8">
    <source>
        <dbReference type="ARBA" id="ARBA00023065"/>
    </source>
</evidence>
<keyword evidence="2" id="KW-0813">Transport</keyword>
<dbReference type="Proteomes" id="UP001597493">
    <property type="component" value="Unassembled WGS sequence"/>
</dbReference>
<dbReference type="Pfam" id="PF22614">
    <property type="entry name" value="Slo-like_RCK"/>
    <property type="match status" value="1"/>
</dbReference>
<dbReference type="PANTHER" id="PTHR10027">
    <property type="entry name" value="CALCIUM-ACTIVATED POTASSIUM CHANNEL ALPHA CHAIN"/>
    <property type="match status" value="1"/>
</dbReference>
<evidence type="ECO:0000256" key="7">
    <source>
        <dbReference type="ARBA" id="ARBA00022989"/>
    </source>
</evidence>
<keyword evidence="9 12" id="KW-0472">Membrane</keyword>
<dbReference type="InterPro" id="IPR003148">
    <property type="entry name" value="RCK_N"/>
</dbReference>